<reference evidence="3" key="2">
    <citation type="journal article" date="2020" name="Data Brief">
        <title>Transcriptome dataset of Babesia bovis life stages within vertebrate and invertebrate hosts.</title>
        <authorList>
            <person name="Ueti M.W."/>
            <person name="Johnson W.C."/>
            <person name="Kappmeyer L.S."/>
            <person name="Herndon D.R."/>
            <person name="Mousel M.R."/>
            <person name="Reif K.E."/>
            <person name="Taus N.S."/>
            <person name="Ifeonu O.O."/>
            <person name="Silva J.C."/>
            <person name="Suarez C.E."/>
            <person name="Brayton K.A."/>
        </authorList>
    </citation>
    <scope>NUCLEOTIDE SEQUENCE [LARGE SCALE GENOMIC DNA]</scope>
</reference>
<evidence type="ECO:0000313" key="2">
    <source>
        <dbReference type="EMBL" id="EDO05926.1"/>
    </source>
</evidence>
<gene>
    <name evidence="2" type="ORF">BBOV_IV003300</name>
</gene>
<dbReference type="STRING" id="5865.A7AVV0"/>
<dbReference type="GeneID" id="5477713"/>
<feature type="domain" description="Programmed cell death protein 2 C-terminal" evidence="1">
    <location>
        <begin position="246"/>
        <end position="349"/>
    </location>
</feature>
<evidence type="ECO:0000259" key="1">
    <source>
        <dbReference type="Pfam" id="PF04194"/>
    </source>
</evidence>
<dbReference type="GO" id="GO:0005737">
    <property type="term" value="C:cytoplasm"/>
    <property type="evidence" value="ECO:0007669"/>
    <property type="project" value="InterPro"/>
</dbReference>
<dbReference type="Proteomes" id="UP000002173">
    <property type="component" value="Unassembled WGS sequence"/>
</dbReference>
<dbReference type="PANTHER" id="PTHR12298:SF4">
    <property type="entry name" value="PROGRAMMED CELL DEATH PROTEIN 2"/>
    <property type="match status" value="1"/>
</dbReference>
<accession>A7AVV0</accession>
<dbReference type="PANTHER" id="PTHR12298">
    <property type="entry name" value="PCDC2 PROGRAMMED CELL DEATH PROTEIN 2 -RELATED"/>
    <property type="match status" value="1"/>
</dbReference>
<dbReference type="Pfam" id="PF04194">
    <property type="entry name" value="PDCD2_C"/>
    <property type="match status" value="1"/>
</dbReference>
<organism evidence="2 3">
    <name type="scientific">Babesia bovis</name>
    <dbReference type="NCBI Taxonomy" id="5865"/>
    <lineage>
        <taxon>Eukaryota</taxon>
        <taxon>Sar</taxon>
        <taxon>Alveolata</taxon>
        <taxon>Apicomplexa</taxon>
        <taxon>Aconoidasida</taxon>
        <taxon>Piroplasmida</taxon>
        <taxon>Babesiidae</taxon>
        <taxon>Babesia</taxon>
    </lineage>
</organism>
<reference evidence="2 3" key="1">
    <citation type="journal article" date="2007" name="PLoS Pathog.">
        <title>Genome sequence of Babesia bovis and comparative analysis of apicomplexan hemoprotozoa.</title>
        <authorList>
            <person name="Brayton K.A."/>
            <person name="Lau A.O.T."/>
            <person name="Herndon D.R."/>
            <person name="Hannick L."/>
            <person name="Kappmeyer L.S."/>
            <person name="Berens S.J."/>
            <person name="Bidwell S.L."/>
            <person name="Brown W.C."/>
            <person name="Crabtree J."/>
            <person name="Fadrosh D."/>
            <person name="Feldblum T."/>
            <person name="Forberger H.A."/>
            <person name="Haas B.J."/>
            <person name="Howell J.M."/>
            <person name="Khouri H."/>
            <person name="Koo H."/>
            <person name="Mann D.J."/>
            <person name="Norimine J."/>
            <person name="Paulsen I.T."/>
            <person name="Radune D."/>
            <person name="Ren Q."/>
            <person name="Smith R.K. Jr."/>
            <person name="Suarez C.E."/>
            <person name="White O."/>
            <person name="Wortman J.R."/>
            <person name="Knowles D.P. Jr."/>
            <person name="McElwain T.F."/>
            <person name="Nene V.M."/>
        </authorList>
    </citation>
    <scope>NUCLEOTIDE SEQUENCE [LARGE SCALE GENOMIC DNA]</scope>
    <source>
        <strain evidence="2">T2Bo</strain>
    </source>
</reference>
<protein>
    <submittedName>
        <fullName evidence="2">Programmed cell death protein 2, putative</fullName>
    </submittedName>
</protein>
<dbReference type="VEuPathDB" id="PiroplasmaDB:BBOV_IV003300"/>
<dbReference type="RefSeq" id="XP_001609494.1">
    <property type="nucleotide sequence ID" value="XM_001609444.1"/>
</dbReference>
<reference evidence="3" key="3">
    <citation type="journal article" date="2021" name="Int. J. Parasitol.">
        <title>Comparative analysis of gene expression between Babesia bovis blood stages and kinetes allowed by improved genome annotation.</title>
        <authorList>
            <person name="Ueti M.W."/>
            <person name="Johnson W.C."/>
            <person name="Kappmeyer L.S."/>
            <person name="Herndon D.R."/>
            <person name="Mousel M.R."/>
            <person name="Reif K.E."/>
            <person name="Taus N.S."/>
            <person name="Ifeonu O.O."/>
            <person name="Silva J.C."/>
            <person name="Suarez C.E."/>
            <person name="Brayton K.A."/>
        </authorList>
    </citation>
    <scope>NUCLEOTIDE SEQUENCE [LARGE SCALE GENOMIC DNA]</scope>
</reference>
<dbReference type="OMA" id="TVYVFCC"/>
<comment type="caution">
    <text evidence="2">The sequence shown here is derived from an EMBL/GenBank/DDBJ whole genome shotgun (WGS) entry which is preliminary data.</text>
</comment>
<dbReference type="AlphaFoldDB" id="A7AVV0"/>
<dbReference type="eggNOG" id="KOG2061">
    <property type="taxonomic scope" value="Eukaryota"/>
</dbReference>
<proteinExistence type="predicted"/>
<sequence length="358" mass="40783">MADEDDSRVELFAKVSPGEPWQYQRQFFPSKLGGFPAWLEPNNLPSEDSLQCPACSGIMTFVLQLYAPDDDEPSGDAFHRMLYLFACQPCGTSWRVLRSQLPRRNRYYDYHPSEPGTIFPYPDPMIAKSCCIACGIPSSREPDSSEAVAAKCKIEDISDSIRWRGLHPRCKIAITHQTLDATFPECLLDICEGDIKEPDDYLAYERELYRKYQEKRAAGTVKDDDMDESEERAIEDIQRERLVKDVSFQRFCKRTTPEDVLYYCRDGIPMWTSDRAPRLECAQPGDTGSSAEVPLCDLCGGPRAFEFQVLPQMLVHLKGTRLDFASVVVYTCAASCRLDGKYQPEFIYVERDYSLAAK</sequence>
<evidence type="ECO:0000313" key="3">
    <source>
        <dbReference type="Proteomes" id="UP000002173"/>
    </source>
</evidence>
<dbReference type="KEGG" id="bbo:BBOV_IV003300"/>
<dbReference type="InParanoid" id="A7AVV0"/>
<keyword evidence="3" id="KW-1185">Reference proteome</keyword>
<dbReference type="InterPro" id="IPR007320">
    <property type="entry name" value="PDCD2_C"/>
</dbReference>
<name>A7AVV0_BABBO</name>
<dbReference type="EMBL" id="AAXT01000004">
    <property type="protein sequence ID" value="EDO05926.1"/>
    <property type="molecule type" value="Genomic_DNA"/>
</dbReference>